<reference evidence="1 2" key="1">
    <citation type="submission" date="2015-05" db="EMBL/GenBank/DDBJ databases">
        <title>Whole genome sequence and identification of bacterial endophytes from Costus igneus.</title>
        <authorList>
            <person name="Lee Y.P."/>
            <person name="Gan H.M."/>
            <person name="Eng W."/>
            <person name="Wheatley M.S."/>
            <person name="Caraballo A."/>
            <person name="Polter S."/>
            <person name="Savka M.A."/>
            <person name="Hudson A.O."/>
        </authorList>
    </citation>
    <scope>NUCLEOTIDE SEQUENCE [LARGE SCALE GENOMIC DNA]</scope>
    <source>
        <strain evidence="1 2">RIT379</strain>
    </source>
</reference>
<protein>
    <submittedName>
        <fullName evidence="1">Diguanylate cyclase</fullName>
    </submittedName>
</protein>
<dbReference type="InterPro" id="IPR008257">
    <property type="entry name" value="Pept_M19"/>
</dbReference>
<dbReference type="CDD" id="cd01301">
    <property type="entry name" value="rDP_like"/>
    <property type="match status" value="1"/>
</dbReference>
<gene>
    <name evidence="1" type="ORF">ABW02_01130</name>
</gene>
<evidence type="ECO:0000313" key="2">
    <source>
        <dbReference type="Proteomes" id="UP000036045"/>
    </source>
</evidence>
<sequence length="312" mass="34844">MGVNGLNYFDGHCDVLFKMFMDKTMNFQNSNKLHVTKRDLQKGGAKIQCFAIYVPESVHPDMRFEAALSMTNIFYEKILQPNSDLKFIRSQKDINELKDGEIGALLTLEGCDAIGGDLLKLKTLLRLGVSAVGLTWNYANAVADGALEPRGAGLSLFGRETVKLLNKQSIWVDVSHLSENAFWDIMEHADHPYASHSNTYNLCPHPRNLRDDQIKAMVEADSVIGITFVPQFLSGTNSATITDILRHLDYICSLGGEDHVGFGSDFDGIDQTVKGLASTADYPNLINELTRYYTSTQVEKFLYTNMAKRFPK</sequence>
<dbReference type="Proteomes" id="UP000036045">
    <property type="component" value="Unassembled WGS sequence"/>
</dbReference>
<comment type="caution">
    <text evidence="1">The sequence shown here is derived from an EMBL/GenBank/DDBJ whole genome shotgun (WGS) entry which is preliminary data.</text>
</comment>
<keyword evidence="2" id="KW-1185">Reference proteome</keyword>
<dbReference type="PROSITE" id="PS51365">
    <property type="entry name" value="RENAL_DIPEPTIDASE_2"/>
    <property type="match status" value="1"/>
</dbReference>
<organism evidence="1 2">
    <name type="scientific">Niallia circulans</name>
    <name type="common">Bacillus circulans</name>
    <dbReference type="NCBI Taxonomy" id="1397"/>
    <lineage>
        <taxon>Bacteria</taxon>
        <taxon>Bacillati</taxon>
        <taxon>Bacillota</taxon>
        <taxon>Bacilli</taxon>
        <taxon>Bacillales</taxon>
        <taxon>Bacillaceae</taxon>
        <taxon>Niallia</taxon>
    </lineage>
</organism>
<dbReference type="PATRIC" id="fig|1397.4.peg.245"/>
<dbReference type="PANTHER" id="PTHR10443:SF12">
    <property type="entry name" value="DIPEPTIDASE"/>
    <property type="match status" value="1"/>
</dbReference>
<dbReference type="Gene3D" id="3.20.20.140">
    <property type="entry name" value="Metal-dependent hydrolases"/>
    <property type="match status" value="1"/>
</dbReference>
<dbReference type="SUPFAM" id="SSF51556">
    <property type="entry name" value="Metallo-dependent hydrolases"/>
    <property type="match status" value="1"/>
</dbReference>
<dbReference type="InterPro" id="IPR032466">
    <property type="entry name" value="Metal_Hydrolase"/>
</dbReference>
<dbReference type="EMBL" id="LDPH01000001">
    <property type="protein sequence ID" value="KLV28379.1"/>
    <property type="molecule type" value="Genomic_DNA"/>
</dbReference>
<dbReference type="PANTHER" id="PTHR10443">
    <property type="entry name" value="MICROSOMAL DIPEPTIDASE"/>
    <property type="match status" value="1"/>
</dbReference>
<evidence type="ECO:0000313" key="1">
    <source>
        <dbReference type="EMBL" id="KLV28379.1"/>
    </source>
</evidence>
<dbReference type="GO" id="GO:0070573">
    <property type="term" value="F:metallodipeptidase activity"/>
    <property type="evidence" value="ECO:0007669"/>
    <property type="project" value="InterPro"/>
</dbReference>
<name>A0A0J1IR00_NIACI</name>
<accession>A0A0J1IR00</accession>
<dbReference type="Pfam" id="PF01244">
    <property type="entry name" value="Peptidase_M19"/>
    <property type="match status" value="1"/>
</dbReference>
<dbReference type="GO" id="GO:0006508">
    <property type="term" value="P:proteolysis"/>
    <property type="evidence" value="ECO:0007669"/>
    <property type="project" value="InterPro"/>
</dbReference>
<dbReference type="AlphaFoldDB" id="A0A0J1IR00"/>
<proteinExistence type="predicted"/>